<dbReference type="PROSITE" id="PS00430">
    <property type="entry name" value="TONB_DEPENDENT_REC_1"/>
    <property type="match status" value="1"/>
</dbReference>
<protein>
    <submittedName>
        <fullName evidence="2">Secretion protein HlyD</fullName>
    </submittedName>
</protein>
<organism evidence="2 3">
    <name type="scientific">Cellulomonas chengniuliangii</name>
    <dbReference type="NCBI Taxonomy" id="2968084"/>
    <lineage>
        <taxon>Bacteria</taxon>
        <taxon>Bacillati</taxon>
        <taxon>Actinomycetota</taxon>
        <taxon>Actinomycetes</taxon>
        <taxon>Micrococcales</taxon>
        <taxon>Cellulomonadaceae</taxon>
        <taxon>Cellulomonas</taxon>
    </lineage>
</organism>
<keyword evidence="3" id="KW-1185">Reference proteome</keyword>
<reference evidence="2 3" key="1">
    <citation type="submission" date="2022-07" db="EMBL/GenBank/DDBJ databases">
        <title>Novel species in genus cellulomonas.</title>
        <authorList>
            <person name="Ye L."/>
        </authorList>
    </citation>
    <scope>NUCLEOTIDE SEQUENCE [LARGE SCALE GENOMIC DNA]</scope>
    <source>
        <strain evidence="3">zg-Y338</strain>
    </source>
</reference>
<dbReference type="InterPro" id="IPR010916">
    <property type="entry name" value="TonB_box_CS"/>
</dbReference>
<name>A0ABY5KW03_9CELL</name>
<dbReference type="Gene3D" id="2.40.420.20">
    <property type="match status" value="1"/>
</dbReference>
<gene>
    <name evidence="2" type="ORF">NP064_13035</name>
</gene>
<dbReference type="Pfam" id="PF25967">
    <property type="entry name" value="RND-MFP_C"/>
    <property type="match status" value="1"/>
</dbReference>
<feature type="domain" description="Multidrug resistance protein MdtA-like C-terminal permuted SH3" evidence="1">
    <location>
        <begin position="261"/>
        <end position="315"/>
    </location>
</feature>
<dbReference type="RefSeq" id="WP_227570442.1">
    <property type="nucleotide sequence ID" value="NZ_CP101988.1"/>
</dbReference>
<evidence type="ECO:0000313" key="3">
    <source>
        <dbReference type="Proteomes" id="UP001316189"/>
    </source>
</evidence>
<evidence type="ECO:0000313" key="2">
    <source>
        <dbReference type="EMBL" id="UUI74702.1"/>
    </source>
</evidence>
<dbReference type="EMBL" id="CP101988">
    <property type="protein sequence ID" value="UUI74702.1"/>
    <property type="molecule type" value="Genomic_DNA"/>
</dbReference>
<dbReference type="PANTHER" id="PTHR30469">
    <property type="entry name" value="MULTIDRUG RESISTANCE PROTEIN MDTA"/>
    <property type="match status" value="1"/>
</dbReference>
<proteinExistence type="predicted"/>
<evidence type="ECO:0000259" key="1">
    <source>
        <dbReference type="Pfam" id="PF25967"/>
    </source>
</evidence>
<dbReference type="InterPro" id="IPR058627">
    <property type="entry name" value="MdtA-like_C"/>
</dbReference>
<sequence>MGVTRRIIFPTIRLILWAVIALALVKMAFSGADMSQADDSLVPTAQIAEMHAEVGTATITNTVTVQASVVADPSTPVKATMAGAVSKVLATDGQQVAVDTPLLEILLETPVEPTITTNPETGEQTVTEHKPKIKRETVKAGVAGTLTLTALKDQIVSVGDVVGSIAPGTLSVSGTLTPEQQYRLIGAPTEAQVTLKGGPAPFTCAGLRIGAAPTGADARQTGDGGGQAATTGAISCAVPEGVTAFPGLGADLEIVNGTAADALVVPVTAVQGSVQDGNVWVVLPDGGSEKRAVTLGLTDGEHVQITAGLAAGDTILEFVPVGDVVNLPCDQPGADYTTCQA</sequence>
<accession>A0ABY5KW03</accession>
<dbReference type="Proteomes" id="UP001316189">
    <property type="component" value="Chromosome"/>
</dbReference>